<sequence>MKANTELLLILIGNAILLAFIYLPYAFKTNLGIEIIVPGIYNIGLIIVDFGLALILSLIPSTRGHAKWWWLAFGIVLLASFPVCMATAALSDVIQS</sequence>
<evidence type="ECO:0000313" key="2">
    <source>
        <dbReference type="EMBL" id="MDC7694434.1"/>
    </source>
</evidence>
<protein>
    <submittedName>
        <fullName evidence="2">Uncharacterized protein</fullName>
    </submittedName>
</protein>
<name>A0ABT5IE43_9CAUL</name>
<proteinExistence type="predicted"/>
<organism evidence="2 3">
    <name type="scientific">Asticcacaulis currens</name>
    <dbReference type="NCBI Taxonomy" id="2984210"/>
    <lineage>
        <taxon>Bacteria</taxon>
        <taxon>Pseudomonadati</taxon>
        <taxon>Pseudomonadota</taxon>
        <taxon>Alphaproteobacteria</taxon>
        <taxon>Caulobacterales</taxon>
        <taxon>Caulobacteraceae</taxon>
        <taxon>Asticcacaulis</taxon>
    </lineage>
</organism>
<feature type="transmembrane region" description="Helical" evidence="1">
    <location>
        <begin position="68"/>
        <end position="90"/>
    </location>
</feature>
<keyword evidence="1" id="KW-0812">Transmembrane</keyword>
<dbReference type="Proteomes" id="UP001216595">
    <property type="component" value="Unassembled WGS sequence"/>
</dbReference>
<comment type="caution">
    <text evidence="2">The sequence shown here is derived from an EMBL/GenBank/DDBJ whole genome shotgun (WGS) entry which is preliminary data.</text>
</comment>
<dbReference type="EMBL" id="JAQQKW010000004">
    <property type="protein sequence ID" value="MDC7694434.1"/>
    <property type="molecule type" value="Genomic_DNA"/>
</dbReference>
<keyword evidence="1" id="KW-0472">Membrane</keyword>
<evidence type="ECO:0000256" key="1">
    <source>
        <dbReference type="SAM" id="Phobius"/>
    </source>
</evidence>
<feature type="transmembrane region" description="Helical" evidence="1">
    <location>
        <begin position="39"/>
        <end position="59"/>
    </location>
</feature>
<dbReference type="RefSeq" id="WP_272741142.1">
    <property type="nucleotide sequence ID" value="NZ_JAQQKW010000004.1"/>
</dbReference>
<reference evidence="2 3" key="1">
    <citation type="submission" date="2023-01" db="EMBL/GenBank/DDBJ databases">
        <title>Novel species of the genus Asticcacaulis isolated from rivers.</title>
        <authorList>
            <person name="Lu H."/>
        </authorList>
    </citation>
    <scope>NUCLEOTIDE SEQUENCE [LARGE SCALE GENOMIC DNA]</scope>
    <source>
        <strain evidence="2 3">DXS10W</strain>
    </source>
</reference>
<evidence type="ECO:0000313" key="3">
    <source>
        <dbReference type="Proteomes" id="UP001216595"/>
    </source>
</evidence>
<gene>
    <name evidence="2" type="ORF">PQU94_09085</name>
</gene>
<keyword evidence="3" id="KW-1185">Reference proteome</keyword>
<keyword evidence="1" id="KW-1133">Transmembrane helix</keyword>
<accession>A0ABT5IE43</accession>
<feature type="transmembrane region" description="Helical" evidence="1">
    <location>
        <begin position="7"/>
        <end position="27"/>
    </location>
</feature>